<feature type="non-terminal residue" evidence="1">
    <location>
        <position position="1"/>
    </location>
</feature>
<organism evidence="1 2">
    <name type="scientific">Rotaria magnacalcarata</name>
    <dbReference type="NCBI Taxonomy" id="392030"/>
    <lineage>
        <taxon>Eukaryota</taxon>
        <taxon>Metazoa</taxon>
        <taxon>Spiralia</taxon>
        <taxon>Gnathifera</taxon>
        <taxon>Rotifera</taxon>
        <taxon>Eurotatoria</taxon>
        <taxon>Bdelloidea</taxon>
        <taxon>Philodinida</taxon>
        <taxon>Philodinidae</taxon>
        <taxon>Rotaria</taxon>
    </lineage>
</organism>
<evidence type="ECO:0000313" key="1">
    <source>
        <dbReference type="EMBL" id="CAF4969976.1"/>
    </source>
</evidence>
<protein>
    <submittedName>
        <fullName evidence="1">Uncharacterized protein</fullName>
    </submittedName>
</protein>
<dbReference type="AlphaFoldDB" id="A0A8S3D0G2"/>
<proteinExistence type="predicted"/>
<name>A0A8S3D0G2_9BILA</name>
<gene>
    <name evidence="1" type="ORF">BYL167_LOCUS54569</name>
</gene>
<evidence type="ECO:0000313" key="2">
    <source>
        <dbReference type="Proteomes" id="UP000681967"/>
    </source>
</evidence>
<dbReference type="EMBL" id="CAJOBH010193590">
    <property type="protein sequence ID" value="CAF4969976.1"/>
    <property type="molecule type" value="Genomic_DNA"/>
</dbReference>
<accession>A0A8S3D0G2</accession>
<sequence length="85" mass="9425">LSSISELDLSVALQPINGISSLPLSTLDNQYYRIVNDEDADENTNLSIIPIQGTSDTESVLYLRLPYELNVATATFDSDLDKIEY</sequence>
<comment type="caution">
    <text evidence="1">The sequence shown here is derived from an EMBL/GenBank/DDBJ whole genome shotgun (WGS) entry which is preliminary data.</text>
</comment>
<dbReference type="Proteomes" id="UP000681967">
    <property type="component" value="Unassembled WGS sequence"/>
</dbReference>
<reference evidence="1" key="1">
    <citation type="submission" date="2021-02" db="EMBL/GenBank/DDBJ databases">
        <authorList>
            <person name="Nowell W R."/>
        </authorList>
    </citation>
    <scope>NUCLEOTIDE SEQUENCE</scope>
</reference>